<proteinExistence type="predicted"/>
<accession>A0A8S1D9L3</accession>
<evidence type="ECO:0000313" key="1">
    <source>
        <dbReference type="EMBL" id="CAB3376521.1"/>
    </source>
</evidence>
<dbReference type="EMBL" id="CADEPI010000129">
    <property type="protein sequence ID" value="CAB3376521.1"/>
    <property type="molecule type" value="Genomic_DNA"/>
</dbReference>
<organism evidence="1 2">
    <name type="scientific">Cloeon dipterum</name>
    <dbReference type="NCBI Taxonomy" id="197152"/>
    <lineage>
        <taxon>Eukaryota</taxon>
        <taxon>Metazoa</taxon>
        <taxon>Ecdysozoa</taxon>
        <taxon>Arthropoda</taxon>
        <taxon>Hexapoda</taxon>
        <taxon>Insecta</taxon>
        <taxon>Pterygota</taxon>
        <taxon>Palaeoptera</taxon>
        <taxon>Ephemeroptera</taxon>
        <taxon>Pisciforma</taxon>
        <taxon>Baetidae</taxon>
        <taxon>Cloeon</taxon>
    </lineage>
</organism>
<name>A0A8S1D9L3_9INSE</name>
<dbReference type="AlphaFoldDB" id="A0A8S1D9L3"/>
<reference evidence="1 2" key="1">
    <citation type="submission" date="2020-04" db="EMBL/GenBank/DDBJ databases">
        <authorList>
            <person name="Alioto T."/>
            <person name="Alioto T."/>
            <person name="Gomez Garrido J."/>
        </authorList>
    </citation>
    <scope>NUCLEOTIDE SEQUENCE [LARGE SCALE GENOMIC DNA]</scope>
</reference>
<dbReference type="Proteomes" id="UP000494165">
    <property type="component" value="Unassembled WGS sequence"/>
</dbReference>
<gene>
    <name evidence="1" type="ORF">CLODIP_2_CD06026</name>
</gene>
<keyword evidence="2" id="KW-1185">Reference proteome</keyword>
<sequence>MCSQDLVQSCLQSKVFFSGTPLAPAVFINTAKFKGQPACERFIVLHILINRFCCQEGLEKEKTTKCI</sequence>
<protein>
    <submittedName>
        <fullName evidence="1">Uncharacterized protein</fullName>
    </submittedName>
</protein>
<evidence type="ECO:0000313" key="2">
    <source>
        <dbReference type="Proteomes" id="UP000494165"/>
    </source>
</evidence>
<comment type="caution">
    <text evidence="1">The sequence shown here is derived from an EMBL/GenBank/DDBJ whole genome shotgun (WGS) entry which is preliminary data.</text>
</comment>